<accession>A0A2S8GLY7</accession>
<sequence>MLKLYKQDVAPTLYWEAWASDDATVVVHHGKLGTRGTNRNKKIPRGVLPDDFIEQLSEPARAEGYREIPFEEQTSLILQFKTQDPWGAGDDLDKRYAVEELLNELLGWTGNGMCDGGDIGSGTMNLFSYVVDPQLACQAIVAELKKEGIEGGIIAVETEDDYQVLWPEDFEGEFSPI</sequence>
<dbReference type="AlphaFoldDB" id="A0A2S8GLY7"/>
<name>A0A2S8GLY7_9BACT</name>
<dbReference type="RefSeq" id="WP_105336424.1">
    <property type="nucleotide sequence ID" value="NZ_PUHZ01000016.1"/>
</dbReference>
<dbReference type="OrthoDB" id="5508028at2"/>
<dbReference type="Proteomes" id="UP000237819">
    <property type="component" value="Unassembled WGS sequence"/>
</dbReference>
<proteinExistence type="predicted"/>
<dbReference type="EMBL" id="PUHZ01000016">
    <property type="protein sequence ID" value="PQO45024.1"/>
    <property type="molecule type" value="Genomic_DNA"/>
</dbReference>
<comment type="caution">
    <text evidence="1">The sequence shown here is derived from an EMBL/GenBank/DDBJ whole genome shotgun (WGS) entry which is preliminary data.</text>
</comment>
<gene>
    <name evidence="1" type="ORF">C5Y93_15945</name>
</gene>
<reference evidence="1 2" key="1">
    <citation type="submission" date="2018-02" db="EMBL/GenBank/DDBJ databases">
        <title>Comparative genomes isolates from brazilian mangrove.</title>
        <authorList>
            <person name="Araujo J.E."/>
            <person name="Taketani R.G."/>
            <person name="Silva M.C.P."/>
            <person name="Loureco M.V."/>
            <person name="Andreote F.D."/>
        </authorList>
    </citation>
    <scope>NUCLEOTIDE SEQUENCE [LARGE SCALE GENOMIC DNA]</scope>
    <source>
        <strain evidence="1 2">Nap-Phe MGV</strain>
    </source>
</reference>
<protein>
    <recommendedName>
        <fullName evidence="3">WGR domain-containing protein</fullName>
    </recommendedName>
</protein>
<evidence type="ECO:0008006" key="3">
    <source>
        <dbReference type="Google" id="ProtNLM"/>
    </source>
</evidence>
<evidence type="ECO:0000313" key="2">
    <source>
        <dbReference type="Proteomes" id="UP000237819"/>
    </source>
</evidence>
<organism evidence="1 2">
    <name type="scientific">Blastopirellula marina</name>
    <dbReference type="NCBI Taxonomy" id="124"/>
    <lineage>
        <taxon>Bacteria</taxon>
        <taxon>Pseudomonadati</taxon>
        <taxon>Planctomycetota</taxon>
        <taxon>Planctomycetia</taxon>
        <taxon>Pirellulales</taxon>
        <taxon>Pirellulaceae</taxon>
        <taxon>Blastopirellula</taxon>
    </lineage>
</organism>
<evidence type="ECO:0000313" key="1">
    <source>
        <dbReference type="EMBL" id="PQO45024.1"/>
    </source>
</evidence>